<evidence type="ECO:0000256" key="1">
    <source>
        <dbReference type="SAM" id="Phobius"/>
    </source>
</evidence>
<feature type="domain" description="CARDB" evidence="2">
    <location>
        <begin position="270"/>
        <end position="350"/>
    </location>
</feature>
<sequence length="422" mass="46965" precursor="true">MRSRIKQIVMLGLLVVFLSAIASPVFGAPLKEGQGSRIQVNFMHQDPDPGDAGKYIDLRWQIINTIPGATENLRFRLDADYPFLFEAGDSQDKYLGTSAGTNDDRIYYVLHYKLRVADNALKGTYNVTLGWTTGDGWMKKEFPVHIDSKRADFVIGALMTSPEKLVSDTDDAKLTVNIDNIGKGNAENTKVKLLLPSGFKPSYSYSDEDSLGMIERGKSKQANFYVDIDENLREGEYNAALEITYKDENDESSTYRTKTLDLKIPVKPAPYLIVDSVTFTPENLVPGSKAVIMVKVKNSGNEKAESVSLRVFKDAAQPFEFSEKSDFIGKLEPGENGDAAIRFTVDRNAVAKKYLLDVELRGIDKNGNVMIFRRTVPLVTNEETESFPLKTFGLMGGFLVIGSVVAVHYLRNGRRKNDSGHN</sequence>
<dbReference type="Gene3D" id="2.60.40.10">
    <property type="entry name" value="Immunoglobulins"/>
    <property type="match status" value="2"/>
</dbReference>
<reference evidence="3 4" key="1">
    <citation type="journal article" date="2013" name="Nature">
        <title>Anaerobic oxidation of methane coupled to nitrate reduction in a novel archaeal lineage.</title>
        <authorList>
            <person name="Haroon M.F."/>
            <person name="Hu S."/>
            <person name="Shi Y."/>
            <person name="Imelfort M."/>
            <person name="Keller J."/>
            <person name="Hugenholtz P."/>
            <person name="Yuan Z."/>
            <person name="Tyson G.W."/>
        </authorList>
    </citation>
    <scope>NUCLEOTIDE SEQUENCE [LARGE SCALE GENOMIC DNA]</scope>
    <source>
        <strain evidence="3 4">ANME-2d</strain>
    </source>
</reference>
<gene>
    <name evidence="3" type="ORF">ANME2D_00145</name>
</gene>
<keyword evidence="4" id="KW-1185">Reference proteome</keyword>
<dbReference type="Proteomes" id="UP000027153">
    <property type="component" value="Unassembled WGS sequence"/>
</dbReference>
<keyword evidence="1" id="KW-1133">Transmembrane helix</keyword>
<feature type="transmembrane region" description="Helical" evidence="1">
    <location>
        <begin position="392"/>
        <end position="410"/>
    </location>
</feature>
<evidence type="ECO:0000313" key="4">
    <source>
        <dbReference type="Proteomes" id="UP000027153"/>
    </source>
</evidence>
<dbReference type="PANTHER" id="PTHR35902">
    <property type="entry name" value="S-LAYER DOMAIN-LIKE PROTEIN-RELATED"/>
    <property type="match status" value="1"/>
</dbReference>
<keyword evidence="1" id="KW-0472">Membrane</keyword>
<dbReference type="InterPro" id="IPR013783">
    <property type="entry name" value="Ig-like_fold"/>
</dbReference>
<name>A0A062V1W3_9EURY</name>
<evidence type="ECO:0000259" key="2">
    <source>
        <dbReference type="Pfam" id="PF07705"/>
    </source>
</evidence>
<dbReference type="EMBL" id="JMIY01000001">
    <property type="protein sequence ID" value="KCZ73086.1"/>
    <property type="molecule type" value="Genomic_DNA"/>
</dbReference>
<dbReference type="OrthoDB" id="56770at2157"/>
<proteinExistence type="predicted"/>
<dbReference type="InterPro" id="IPR011635">
    <property type="entry name" value="CARDB"/>
</dbReference>
<comment type="caution">
    <text evidence="3">The sequence shown here is derived from an EMBL/GenBank/DDBJ whole genome shotgun (WGS) entry which is preliminary data.</text>
</comment>
<dbReference type="AlphaFoldDB" id="A0A062V1W3"/>
<evidence type="ECO:0000313" key="3">
    <source>
        <dbReference type="EMBL" id="KCZ73086.1"/>
    </source>
</evidence>
<keyword evidence="1" id="KW-0812">Transmembrane</keyword>
<accession>A0A062V1W3</accession>
<dbReference type="Pfam" id="PF07705">
    <property type="entry name" value="CARDB"/>
    <property type="match status" value="1"/>
</dbReference>
<protein>
    <submittedName>
        <fullName evidence="3">CARDB domain-containing protein</fullName>
    </submittedName>
</protein>
<organism evidence="3 4">
    <name type="scientific">Candidatus Methanoperedens nitratireducens</name>
    <dbReference type="NCBI Taxonomy" id="1392998"/>
    <lineage>
        <taxon>Archaea</taxon>
        <taxon>Methanobacteriati</taxon>
        <taxon>Methanobacteriota</taxon>
        <taxon>Stenosarchaea group</taxon>
        <taxon>Methanomicrobia</taxon>
        <taxon>Methanosarcinales</taxon>
        <taxon>ANME-2 cluster</taxon>
        <taxon>Candidatus Methanoperedentaceae</taxon>
        <taxon>Candidatus Methanoperedens</taxon>
    </lineage>
</organism>
<dbReference type="RefSeq" id="WP_048088279.1">
    <property type="nucleotide sequence ID" value="NZ_JMIY01000001.1"/>
</dbReference>
<dbReference type="PANTHER" id="PTHR35902:SF3">
    <property type="entry name" value="NPCBM-ASSOCIATED, NEW3 DOMAIN OF ALPHA-GALACTOSIDASE"/>
    <property type="match status" value="1"/>
</dbReference>